<protein>
    <submittedName>
        <fullName evidence="3">Glycosyltransferase</fullName>
    </submittedName>
</protein>
<sequence length="269" mass="31095">MKLTMLYSTLEDGLTSLIENLPSPNKLVNIIIIHQMNENKNYDDKIKILLNSRSDIQYYKSYTRGVAISRNIAINKSNNSDIILFCDDDVIYTNKFQEEILKQYEKNPTAGFITFSYSNNLDMKDLAPKFSTLGFVHTLRSILRVGTIEVTARRNMIIENKIKFPEDMGAGAKYFLCDEPVFLSQFLKKNIRGIYCPFIIGYHPAVSSGQKFNRIEAFASRYLCFTRIFGSFLGLGLYYLYLAKNFNKFKTLSDVNNALFIMFKMKHDK</sequence>
<dbReference type="InterPro" id="IPR029044">
    <property type="entry name" value="Nucleotide-diphossugar_trans"/>
</dbReference>
<evidence type="ECO:0000259" key="2">
    <source>
        <dbReference type="Pfam" id="PF00535"/>
    </source>
</evidence>
<dbReference type="InterPro" id="IPR001173">
    <property type="entry name" value="Glyco_trans_2-like"/>
</dbReference>
<keyword evidence="3" id="KW-0808">Transferase</keyword>
<dbReference type="Gene3D" id="3.90.550.10">
    <property type="entry name" value="Spore Coat Polysaccharide Biosynthesis Protein SpsA, Chain A"/>
    <property type="match status" value="1"/>
</dbReference>
<keyword evidence="1" id="KW-0812">Transmembrane</keyword>
<keyword evidence="1" id="KW-0472">Membrane</keyword>
<accession>H9XTS0</accession>
<dbReference type="SUPFAM" id="SSF53448">
    <property type="entry name" value="Nucleotide-diphospho-sugar transferases"/>
    <property type="match status" value="1"/>
</dbReference>
<keyword evidence="1" id="KW-1133">Transmembrane helix</keyword>
<proteinExistence type="predicted"/>
<name>H9XTS0_9GAMM</name>
<feature type="transmembrane region" description="Helical" evidence="1">
    <location>
        <begin position="222"/>
        <end position="241"/>
    </location>
</feature>
<dbReference type="GO" id="GO:0016740">
    <property type="term" value="F:transferase activity"/>
    <property type="evidence" value="ECO:0007669"/>
    <property type="project" value="UniProtKB-KW"/>
</dbReference>
<gene>
    <name evidence="3" type="primary">wdcU</name>
</gene>
<dbReference type="CDD" id="cd00761">
    <property type="entry name" value="Glyco_tranf_GTA_type"/>
    <property type="match status" value="1"/>
</dbReference>
<dbReference type="AlphaFoldDB" id="H9XTS0"/>
<dbReference type="EMBL" id="JN097785">
    <property type="protein sequence ID" value="AFH02816.1"/>
    <property type="molecule type" value="Genomic_DNA"/>
</dbReference>
<evidence type="ECO:0000256" key="1">
    <source>
        <dbReference type="SAM" id="Phobius"/>
    </source>
</evidence>
<dbReference type="Pfam" id="PF00535">
    <property type="entry name" value="Glycos_transf_2"/>
    <property type="match status" value="1"/>
</dbReference>
<feature type="domain" description="Glycosyltransferase 2-like" evidence="2">
    <location>
        <begin position="8"/>
        <end position="124"/>
    </location>
</feature>
<organism evidence="3">
    <name type="scientific">Providencia alcalifaciens</name>
    <dbReference type="NCBI Taxonomy" id="126385"/>
    <lineage>
        <taxon>Bacteria</taxon>
        <taxon>Pseudomonadati</taxon>
        <taxon>Pseudomonadota</taxon>
        <taxon>Gammaproteobacteria</taxon>
        <taxon>Enterobacterales</taxon>
        <taxon>Morganellaceae</taxon>
        <taxon>Providencia</taxon>
    </lineage>
</organism>
<evidence type="ECO:0000313" key="3">
    <source>
        <dbReference type="EMBL" id="AFH02816.1"/>
    </source>
</evidence>
<reference evidence="3" key="1">
    <citation type="journal article" date="2012" name="Microbiology">
        <title>Localization and molecular characterization of putative O antigen gene clusters of Providencia species.</title>
        <authorList>
            <person name="Ovchinnikova O.G."/>
            <person name="Liu B."/>
            <person name="Guo D."/>
            <person name="Kocharova N.A."/>
            <person name="Shashkov A.S."/>
            <person name="Chen M."/>
            <person name="Feng L."/>
            <person name="Rozalski A."/>
            <person name="Knirel Y.A."/>
            <person name="Wang L."/>
        </authorList>
    </citation>
    <scope>NUCLEOTIDE SEQUENCE</scope>
</reference>